<accession>A0ABV6PLS4</accession>
<reference evidence="3 4" key="1">
    <citation type="submission" date="2024-09" db="EMBL/GenBank/DDBJ databases">
        <authorList>
            <person name="Sun Q."/>
            <person name="Mori K."/>
        </authorList>
    </citation>
    <scope>NUCLEOTIDE SEQUENCE [LARGE SCALE GENOMIC DNA]</scope>
    <source>
        <strain evidence="3 4">NCAIM B.02537</strain>
    </source>
</reference>
<dbReference type="SMART" id="SM00903">
    <property type="entry name" value="Flavin_Reduct"/>
    <property type="match status" value="1"/>
</dbReference>
<dbReference type="Gene3D" id="2.30.110.10">
    <property type="entry name" value="Electron Transport, Fmn-binding Protein, Chain A"/>
    <property type="match status" value="1"/>
</dbReference>
<protein>
    <submittedName>
        <fullName evidence="3">Flavin reductase family protein</fullName>
        <ecNumber evidence="3">1.-.-.-</ecNumber>
    </submittedName>
</protein>
<dbReference type="RefSeq" id="WP_379481778.1">
    <property type="nucleotide sequence ID" value="NZ_JBHLTL010000006.1"/>
</dbReference>
<evidence type="ECO:0000313" key="3">
    <source>
        <dbReference type="EMBL" id="MFC0590337.1"/>
    </source>
</evidence>
<evidence type="ECO:0000259" key="2">
    <source>
        <dbReference type="SMART" id="SM00903"/>
    </source>
</evidence>
<keyword evidence="4" id="KW-1185">Reference proteome</keyword>
<dbReference type="InterPro" id="IPR002563">
    <property type="entry name" value="Flavin_Rdtase-like_dom"/>
</dbReference>
<comment type="caution">
    <text evidence="3">The sequence shown here is derived from an EMBL/GenBank/DDBJ whole genome shotgun (WGS) entry which is preliminary data.</text>
</comment>
<dbReference type="PANTHER" id="PTHR30466:SF1">
    <property type="entry name" value="FMN REDUCTASE (NADH) RUTF"/>
    <property type="match status" value="1"/>
</dbReference>
<dbReference type="InterPro" id="IPR012349">
    <property type="entry name" value="Split_barrel_FMN-bd"/>
</dbReference>
<proteinExistence type="predicted"/>
<evidence type="ECO:0000313" key="4">
    <source>
        <dbReference type="Proteomes" id="UP001589943"/>
    </source>
</evidence>
<gene>
    <name evidence="3" type="ORF">ACFFF7_13010</name>
</gene>
<dbReference type="EC" id="1.-.-.-" evidence="3"/>
<dbReference type="Pfam" id="PF01613">
    <property type="entry name" value="Flavin_Reduct"/>
    <property type="match status" value="1"/>
</dbReference>
<organism evidence="3 4">
    <name type="scientific">Novosphingobium aquiterrae</name>
    <dbReference type="NCBI Taxonomy" id="624388"/>
    <lineage>
        <taxon>Bacteria</taxon>
        <taxon>Pseudomonadati</taxon>
        <taxon>Pseudomonadota</taxon>
        <taxon>Alphaproteobacteria</taxon>
        <taxon>Sphingomonadales</taxon>
        <taxon>Sphingomonadaceae</taxon>
        <taxon>Novosphingobium</taxon>
    </lineage>
</organism>
<dbReference type="Proteomes" id="UP001589943">
    <property type="component" value="Unassembled WGS sequence"/>
</dbReference>
<dbReference type="PANTHER" id="PTHR30466">
    <property type="entry name" value="FLAVIN REDUCTASE"/>
    <property type="match status" value="1"/>
</dbReference>
<dbReference type="GO" id="GO:0016491">
    <property type="term" value="F:oxidoreductase activity"/>
    <property type="evidence" value="ECO:0007669"/>
    <property type="project" value="UniProtKB-KW"/>
</dbReference>
<keyword evidence="1 3" id="KW-0560">Oxidoreductase</keyword>
<dbReference type="SUPFAM" id="SSF50475">
    <property type="entry name" value="FMN-binding split barrel"/>
    <property type="match status" value="1"/>
</dbReference>
<dbReference type="EMBL" id="JBHLTL010000006">
    <property type="protein sequence ID" value="MFC0590337.1"/>
    <property type="molecule type" value="Genomic_DNA"/>
</dbReference>
<dbReference type="InterPro" id="IPR050268">
    <property type="entry name" value="NADH-dep_flavin_reductase"/>
</dbReference>
<sequence length="170" mass="18381">MTQPPDSTLDNQLKQVLRHLPAPVGIVSSYDPETGEPVGLAMSALMPVSLEPCSMAIAINRAGSAHDAMIRAGRFCINLLDSPRQDYLTPFASFAGRADRFTHPDWHQHGPVWFISGAPANIFCDVRERLAYGTHDLLIGEVYDLLSTGGDDILGWANGALGRLSPLNQG</sequence>
<name>A0ABV6PLS4_9SPHN</name>
<evidence type="ECO:0000256" key="1">
    <source>
        <dbReference type="ARBA" id="ARBA00023002"/>
    </source>
</evidence>
<feature type="domain" description="Flavin reductase like" evidence="2">
    <location>
        <begin position="17"/>
        <end position="163"/>
    </location>
</feature>